<protein>
    <submittedName>
        <fullName evidence="3">Uncharacterized protein</fullName>
    </submittedName>
</protein>
<evidence type="ECO:0000259" key="2">
    <source>
        <dbReference type="Pfam" id="PF19408"/>
    </source>
</evidence>
<gene>
    <name evidence="3" type="ordered locus">Echvi_3353</name>
</gene>
<dbReference type="InterPro" id="IPR045829">
    <property type="entry name" value="PKD_6"/>
</dbReference>
<dbReference type="AlphaFoldDB" id="L0G3L8"/>
<reference evidence="4" key="1">
    <citation type="submission" date="2012-02" db="EMBL/GenBank/DDBJ databases">
        <title>The complete genome of Echinicola vietnamensis DSM 17526.</title>
        <authorList>
            <person name="Lucas S."/>
            <person name="Copeland A."/>
            <person name="Lapidus A."/>
            <person name="Glavina del Rio T."/>
            <person name="Dalin E."/>
            <person name="Tice H."/>
            <person name="Bruce D."/>
            <person name="Goodwin L."/>
            <person name="Pitluck S."/>
            <person name="Peters L."/>
            <person name="Ovchinnikova G."/>
            <person name="Teshima H."/>
            <person name="Kyrpides N."/>
            <person name="Mavromatis K."/>
            <person name="Ivanova N."/>
            <person name="Brettin T."/>
            <person name="Detter J.C."/>
            <person name="Han C."/>
            <person name="Larimer F."/>
            <person name="Land M."/>
            <person name="Hauser L."/>
            <person name="Markowitz V."/>
            <person name="Cheng J.-F."/>
            <person name="Hugenholtz P."/>
            <person name="Woyke T."/>
            <person name="Wu D."/>
            <person name="Brambilla E."/>
            <person name="Klenk H.-P."/>
            <person name="Eisen J.A."/>
        </authorList>
    </citation>
    <scope>NUCLEOTIDE SEQUENCE [LARGE SCALE GENOMIC DNA]</scope>
    <source>
        <strain evidence="4">DSM 17526 / LMG 23754 / KMM 6221</strain>
    </source>
</reference>
<dbReference type="InterPro" id="IPR035234">
    <property type="entry name" value="IgGFc-bd_N"/>
</dbReference>
<dbReference type="eggNOG" id="COG3291">
    <property type="taxonomic scope" value="Bacteria"/>
</dbReference>
<dbReference type="RefSeq" id="WP_015267121.1">
    <property type="nucleotide sequence ID" value="NC_019904.1"/>
</dbReference>
<feature type="domain" description="IgGFc-binding protein N-terminal" evidence="1">
    <location>
        <begin position="130"/>
        <end position="441"/>
    </location>
</feature>
<organism evidence="3 4">
    <name type="scientific">Echinicola vietnamensis (strain DSM 17526 / LMG 23754 / KMM 6221)</name>
    <dbReference type="NCBI Taxonomy" id="926556"/>
    <lineage>
        <taxon>Bacteria</taxon>
        <taxon>Pseudomonadati</taxon>
        <taxon>Bacteroidota</taxon>
        <taxon>Cytophagia</taxon>
        <taxon>Cytophagales</taxon>
        <taxon>Cyclobacteriaceae</taxon>
        <taxon>Echinicola</taxon>
    </lineage>
</organism>
<dbReference type="PANTHER" id="PTHR46534">
    <property type="entry name" value="IGGFC_BINDING DOMAIN-CONTAINING PROTEIN"/>
    <property type="match status" value="1"/>
</dbReference>
<dbReference type="OrthoDB" id="7794186at2"/>
<dbReference type="Pfam" id="PF13573">
    <property type="entry name" value="SprB"/>
    <property type="match status" value="2"/>
</dbReference>
<dbReference type="PATRIC" id="fig|926556.3.peg.3540"/>
<dbReference type="Proteomes" id="UP000010796">
    <property type="component" value="Chromosome"/>
</dbReference>
<feature type="domain" description="PKD-like" evidence="2">
    <location>
        <begin position="551"/>
        <end position="614"/>
    </location>
</feature>
<dbReference type="STRING" id="926556.Echvi_3353"/>
<evidence type="ECO:0000259" key="1">
    <source>
        <dbReference type="Pfam" id="PF17517"/>
    </source>
</evidence>
<evidence type="ECO:0000313" key="4">
    <source>
        <dbReference type="Proteomes" id="UP000010796"/>
    </source>
</evidence>
<dbReference type="KEGG" id="evi:Echvi_3353"/>
<accession>L0G3L8</accession>
<dbReference type="PANTHER" id="PTHR46534:SF1">
    <property type="entry name" value="IGGFC-BINDING PROTEIN N-TERMINAL DOMAIN-CONTAINING PROTEIN"/>
    <property type="match status" value="1"/>
</dbReference>
<proteinExistence type="predicted"/>
<dbReference type="InterPro" id="IPR025667">
    <property type="entry name" value="SprB_repeat"/>
</dbReference>
<name>L0G3L8_ECHVK</name>
<dbReference type="EMBL" id="CP003346">
    <property type="protein sequence ID" value="AGA79576.1"/>
    <property type="molecule type" value="Genomic_DNA"/>
</dbReference>
<dbReference type="Pfam" id="PF17517">
    <property type="entry name" value="IgGFc_binding"/>
    <property type="match status" value="1"/>
</dbReference>
<sequence>MKPRISLYCFFIWCMYMLPVLPVHGQLTTVGKEFWVGFMDNNTDGRNGKAVIVISANEPAKGTIDLSGIAAGMVYSFDLAKGESYTMRVPEYDLDLLHRNSGIKENKGIFITSTGKVSVFAFNERFKSADGTVVLPKRTLGKDYLVTSHYEITPNTTPGAEMNVNDESTLLVVGVEDHTTVEITPSVNTIDGKQADVPFTVLLQAGESYQLKAKGDLTGSRVRVRDDQSSDCKNIAVFGGNKWSGVGECGSAPDHLFQQMYPVNTWGKSSIHVPLKSRSSGELVKVLAAENGTTIMANGQSKGTLDAGEWMAMDVGPDEVVSIRGSKDISVTAFSKSRNCNDQQDPLYALGDPFMVTLNPSERLLEDVTFTSMDIVQIQFHYVNIVVKQAGINGMRLDGEDISAAFQPVPGNTDYAYARMEVEGGVHRLNNPGGFIAYAYGFGDLESYGYAVGANLENLDFSTDTYYDNFEVIGENVTCLDQPFTWKIVPENPVFDYFNWYIEGAEEAKFGAEIQHEFKEPGTYQVTVYASDGPTTCDHIEEIHFDVSVVATHAKILGDDFVCEGMGPITYEAVEMKNIDHFEWEVTGGELLSTEGNKATVLWDVSSDMATVSLLPYTEQGCPGAPISKAITLWDPATPAAPDGPEEVCADPETSHLYQVIAPEEELGYRWFVEGGVLVTANDQERVEVRWNALETEKRIWYEVYQKAAPQCMEASEVLQVRVNDPITATPAIQDVACHGGNSGEIRLEVSGGKSPYTYQWSHDGSLNSPLAKDLDTGAYDVSITDALGCQVHYTDLQVEQPAPLTASVMSNPGTSCYGMADAEVVLNVSGGTGPYRIDHEAEVNGNEMRVKTLAAGSHAFIVFDANDCQVDLEVEVSQPRPLEARIEVLTRSCPGESGGALMAIPTGGTSPYQFTWDYGSSTQATLEAIPKGEYSVTVQDNHGCLAFARERIQELPPEVRMPTGFNPQGGGVNSIYQPVSSCPIEFTLRIYNRWGELIYSGSQGWDGTFKGDLASNDSYTYFLEYRYRMDGEYISSQKRGVFTIVN</sequence>
<dbReference type="HOGENOM" id="CLU_008272_0_0_10"/>
<evidence type="ECO:0000313" key="3">
    <source>
        <dbReference type="EMBL" id="AGA79576.1"/>
    </source>
</evidence>
<dbReference type="Pfam" id="PF19408">
    <property type="entry name" value="PKD_6"/>
    <property type="match status" value="1"/>
</dbReference>
<keyword evidence="4" id="KW-1185">Reference proteome</keyword>